<comment type="similarity">
    <text evidence="1">Belongs to the Cu-Zn superoxide dismutase family.</text>
</comment>
<dbReference type="PANTHER" id="PTHR10003">
    <property type="entry name" value="SUPEROXIDE DISMUTASE CU-ZN -RELATED"/>
    <property type="match status" value="1"/>
</dbReference>
<dbReference type="AlphaFoldDB" id="A0A937D6T3"/>
<dbReference type="CDD" id="cd00305">
    <property type="entry name" value="Cu-Zn_Superoxide_Dismutase"/>
    <property type="match status" value="1"/>
</dbReference>
<dbReference type="Pfam" id="PF00080">
    <property type="entry name" value="Sod_Cu"/>
    <property type="match status" value="1"/>
</dbReference>
<dbReference type="RefSeq" id="WP_201684353.1">
    <property type="nucleotide sequence ID" value="NZ_JAEQNA010000004.1"/>
</dbReference>
<gene>
    <name evidence="4" type="ORF">JI739_13065</name>
</gene>
<feature type="region of interest" description="Disordered" evidence="2">
    <location>
        <begin position="91"/>
        <end position="164"/>
    </location>
</feature>
<proteinExistence type="inferred from homology"/>
<evidence type="ECO:0000259" key="3">
    <source>
        <dbReference type="Pfam" id="PF00080"/>
    </source>
</evidence>
<dbReference type="GO" id="GO:0005507">
    <property type="term" value="F:copper ion binding"/>
    <property type="evidence" value="ECO:0007669"/>
    <property type="project" value="InterPro"/>
</dbReference>
<dbReference type="InterPro" id="IPR036423">
    <property type="entry name" value="SOD-like_Cu/Zn_dom_sf"/>
</dbReference>
<evidence type="ECO:0000256" key="1">
    <source>
        <dbReference type="ARBA" id="ARBA00010457"/>
    </source>
</evidence>
<dbReference type="Proteomes" id="UP000613011">
    <property type="component" value="Unassembled WGS sequence"/>
</dbReference>
<dbReference type="GO" id="GO:0006801">
    <property type="term" value="P:superoxide metabolic process"/>
    <property type="evidence" value="ECO:0007669"/>
    <property type="project" value="InterPro"/>
</dbReference>
<organism evidence="4 5">
    <name type="scientific">Ramlibacter aurantiacus</name>
    <dbReference type="NCBI Taxonomy" id="2801330"/>
    <lineage>
        <taxon>Bacteria</taxon>
        <taxon>Pseudomonadati</taxon>
        <taxon>Pseudomonadota</taxon>
        <taxon>Betaproteobacteria</taxon>
        <taxon>Burkholderiales</taxon>
        <taxon>Comamonadaceae</taxon>
        <taxon>Ramlibacter</taxon>
    </lineage>
</organism>
<name>A0A937D6T3_9BURK</name>
<protein>
    <submittedName>
        <fullName evidence="4">Superoxide dismutase family protein</fullName>
    </submittedName>
</protein>
<feature type="domain" description="Superoxide dismutase copper/zinc binding" evidence="3">
    <location>
        <begin position="54"/>
        <end position="193"/>
    </location>
</feature>
<feature type="compositionally biased region" description="Basic and acidic residues" evidence="2">
    <location>
        <begin position="108"/>
        <end position="117"/>
    </location>
</feature>
<dbReference type="SUPFAM" id="SSF49329">
    <property type="entry name" value="Cu,Zn superoxide dismutase-like"/>
    <property type="match status" value="1"/>
</dbReference>
<reference evidence="4" key="1">
    <citation type="submission" date="2021-01" db="EMBL/GenBank/DDBJ databases">
        <title>Ramlibacter sp. strain AW1 16S ribosomal RNA gene Genome sequencing and assembly.</title>
        <authorList>
            <person name="Kang M."/>
        </authorList>
    </citation>
    <scope>NUCLEOTIDE SEQUENCE</scope>
    <source>
        <strain evidence="4">AW1</strain>
    </source>
</reference>
<dbReference type="InterPro" id="IPR001424">
    <property type="entry name" value="SOD_Cu_Zn_dom"/>
</dbReference>
<comment type="caution">
    <text evidence="4">The sequence shown here is derived from an EMBL/GenBank/DDBJ whole genome shotgun (WGS) entry which is preliminary data.</text>
</comment>
<sequence>MSSFRLATLATLAALLAGCGMHHPMRTGGSLQTGPAGEVTAVAHLRTPEGRPGGTVRMTETSQGVLVVAQVEGLGSPGPRGFHIHTAGNCRPSTDASGRMVPFGAAEGHFDPGESGRHGPPAQPPTQSHAGDMPNLPVQADGRGSLSILNPNITLGPGPRSAMGRSVVVHDKPDDLRSQPAGDSGARVLCGVIVPA</sequence>
<dbReference type="EMBL" id="JAEQNA010000004">
    <property type="protein sequence ID" value="MBL0421283.1"/>
    <property type="molecule type" value="Genomic_DNA"/>
</dbReference>
<dbReference type="PROSITE" id="PS51257">
    <property type="entry name" value="PROKAR_LIPOPROTEIN"/>
    <property type="match status" value="1"/>
</dbReference>
<dbReference type="InterPro" id="IPR024134">
    <property type="entry name" value="SOD_Cu/Zn_/chaperone"/>
</dbReference>
<accession>A0A937D6T3</accession>
<keyword evidence="5" id="KW-1185">Reference proteome</keyword>
<evidence type="ECO:0000256" key="2">
    <source>
        <dbReference type="SAM" id="MobiDB-lite"/>
    </source>
</evidence>
<evidence type="ECO:0000313" key="5">
    <source>
        <dbReference type="Proteomes" id="UP000613011"/>
    </source>
</evidence>
<dbReference type="Gene3D" id="2.60.40.200">
    <property type="entry name" value="Superoxide dismutase, copper/zinc binding domain"/>
    <property type="match status" value="1"/>
</dbReference>
<evidence type="ECO:0000313" key="4">
    <source>
        <dbReference type="EMBL" id="MBL0421283.1"/>
    </source>
</evidence>